<name>A7SIQ6_NEMVE</name>
<evidence type="ECO:0000256" key="2">
    <source>
        <dbReference type="ARBA" id="ARBA00022553"/>
    </source>
</evidence>
<evidence type="ECO:0000256" key="4">
    <source>
        <dbReference type="ARBA" id="ARBA00023172"/>
    </source>
</evidence>
<feature type="domain" description="QRICH1-like" evidence="6">
    <location>
        <begin position="14"/>
        <end position="75"/>
    </location>
</feature>
<dbReference type="InterPro" id="IPR011010">
    <property type="entry name" value="DNA_brk_join_enz"/>
</dbReference>
<dbReference type="GO" id="GO:0003677">
    <property type="term" value="F:DNA binding"/>
    <property type="evidence" value="ECO:0007669"/>
    <property type="project" value="InterPro"/>
</dbReference>
<keyword evidence="1" id="KW-1017">Isopeptide bond</keyword>
<dbReference type="Gene3D" id="1.10.443.10">
    <property type="entry name" value="Intergrase catalytic core"/>
    <property type="match status" value="1"/>
</dbReference>
<dbReference type="SUPFAM" id="SSF56349">
    <property type="entry name" value="DNA breaking-rejoining enzymes"/>
    <property type="match status" value="1"/>
</dbReference>
<keyword evidence="8" id="KW-1185">Reference proteome</keyword>
<keyword evidence="4" id="KW-0233">DNA recombination</keyword>
<dbReference type="PhylomeDB" id="A7SIQ6"/>
<reference evidence="7 8" key="1">
    <citation type="journal article" date="2007" name="Science">
        <title>Sea anemone genome reveals ancestral eumetazoan gene repertoire and genomic organization.</title>
        <authorList>
            <person name="Putnam N.H."/>
            <person name="Srivastava M."/>
            <person name="Hellsten U."/>
            <person name="Dirks B."/>
            <person name="Chapman J."/>
            <person name="Salamov A."/>
            <person name="Terry A."/>
            <person name="Shapiro H."/>
            <person name="Lindquist E."/>
            <person name="Kapitonov V.V."/>
            <person name="Jurka J."/>
            <person name="Genikhovich G."/>
            <person name="Grigoriev I.V."/>
            <person name="Lucas S.M."/>
            <person name="Steele R.E."/>
            <person name="Finnerty J.R."/>
            <person name="Technau U."/>
            <person name="Martindale M.Q."/>
            <person name="Rokhsar D.S."/>
        </authorList>
    </citation>
    <scope>NUCLEOTIDE SEQUENCE [LARGE SCALE GENOMIC DNA]</scope>
    <source>
        <strain evidence="8">CH2 X CH6</strain>
    </source>
</reference>
<dbReference type="InParanoid" id="A7SIQ6"/>
<keyword evidence="2" id="KW-0597">Phosphoprotein</keyword>
<dbReference type="Pfam" id="PF25561">
    <property type="entry name" value="QRICH1"/>
    <property type="match status" value="1"/>
</dbReference>
<dbReference type="InterPro" id="IPR021893">
    <property type="entry name" value="ZMYM2-like_C"/>
</dbReference>
<organism evidence="7 8">
    <name type="scientific">Nematostella vectensis</name>
    <name type="common">Starlet sea anemone</name>
    <dbReference type="NCBI Taxonomy" id="45351"/>
    <lineage>
        <taxon>Eukaryota</taxon>
        <taxon>Metazoa</taxon>
        <taxon>Cnidaria</taxon>
        <taxon>Anthozoa</taxon>
        <taxon>Hexacorallia</taxon>
        <taxon>Actiniaria</taxon>
        <taxon>Edwardsiidae</taxon>
        <taxon>Nematostella</taxon>
    </lineage>
</organism>
<evidence type="ECO:0000313" key="8">
    <source>
        <dbReference type="Proteomes" id="UP000001593"/>
    </source>
</evidence>
<dbReference type="AlphaFoldDB" id="A7SIQ6"/>
<dbReference type="PANTHER" id="PTHR46963">
    <property type="entry name" value="SIMILAR TO RIKEN CDNA E130308A19"/>
    <property type="match status" value="1"/>
</dbReference>
<accession>A7SIQ6</accession>
<proteinExistence type="predicted"/>
<evidence type="ECO:0008006" key="9">
    <source>
        <dbReference type="Google" id="ProtNLM"/>
    </source>
</evidence>
<keyword evidence="3" id="KW-0832">Ubl conjugation</keyword>
<gene>
    <name evidence="7" type="ORF">NEMVEDRAFT_v1g212895</name>
</gene>
<protein>
    <recommendedName>
        <fullName evidence="9">Core-binding (CB) domain-containing protein</fullName>
    </recommendedName>
</protein>
<dbReference type="GO" id="GO:0015074">
    <property type="term" value="P:DNA integration"/>
    <property type="evidence" value="ECO:0007669"/>
    <property type="project" value="InterPro"/>
</dbReference>
<dbReference type="InterPro" id="IPR042838">
    <property type="entry name" value="KIAA1958"/>
</dbReference>
<evidence type="ECO:0000259" key="5">
    <source>
        <dbReference type="Pfam" id="PF12012"/>
    </source>
</evidence>
<dbReference type="InterPro" id="IPR057926">
    <property type="entry name" value="QRICH1_dom"/>
</dbReference>
<evidence type="ECO:0000256" key="1">
    <source>
        <dbReference type="ARBA" id="ARBA00022499"/>
    </source>
</evidence>
<dbReference type="GO" id="GO:0006310">
    <property type="term" value="P:DNA recombination"/>
    <property type="evidence" value="ECO:0007669"/>
    <property type="project" value="UniProtKB-KW"/>
</dbReference>
<evidence type="ECO:0000256" key="3">
    <source>
        <dbReference type="ARBA" id="ARBA00022843"/>
    </source>
</evidence>
<dbReference type="Pfam" id="PF12012">
    <property type="entry name" value="DUF3504"/>
    <property type="match status" value="1"/>
</dbReference>
<dbReference type="OMA" id="ANENKNT"/>
<dbReference type="Proteomes" id="UP000001593">
    <property type="component" value="Unassembled WGS sequence"/>
</dbReference>
<evidence type="ECO:0000259" key="6">
    <source>
        <dbReference type="Pfam" id="PF25561"/>
    </source>
</evidence>
<sequence length="238" mass="27479">MSKVGKENIKIENLRPVELNHLLSKFFMEVMKANGENYEPDTISSYQRSIQRFLDEAKYPWNILKDKEFVESRDVLAARRKALRKRRVQGIMLGRHRALNQNRNHRLRERGTQTRTGKEQGHRISFQPKALATGTRRCPVAIYKKFRAHRPPSMTSPDAPFLAVNHRRSPGDEIWYKQAPLGKNEIGKFLSLAAKKASIQLCRCRNHSVRKTRISRLLDAGVPENFVAQLSGQNQPRA</sequence>
<dbReference type="eggNOG" id="KOG3612">
    <property type="taxonomic scope" value="Eukaryota"/>
</dbReference>
<evidence type="ECO:0000313" key="7">
    <source>
        <dbReference type="EMBL" id="EDO36382.1"/>
    </source>
</evidence>
<feature type="domain" description="ZMYM2-like/QRICH1 C-terminal" evidence="5">
    <location>
        <begin position="109"/>
        <end position="190"/>
    </location>
</feature>
<dbReference type="EMBL" id="DS469671">
    <property type="protein sequence ID" value="EDO36382.1"/>
    <property type="molecule type" value="Genomic_DNA"/>
</dbReference>
<dbReference type="HOGENOM" id="CLU_1167056_0_0_1"/>
<dbReference type="InterPro" id="IPR013762">
    <property type="entry name" value="Integrase-like_cat_sf"/>
</dbReference>
<dbReference type="PANTHER" id="PTHR46963:SF2">
    <property type="match status" value="1"/>
</dbReference>